<keyword evidence="1" id="KW-0812">Transmembrane</keyword>
<dbReference type="EMBL" id="CM018035">
    <property type="protein sequence ID" value="KAA8542863.1"/>
    <property type="molecule type" value="Genomic_DNA"/>
</dbReference>
<reference evidence="2 3" key="1">
    <citation type="submission" date="2019-09" db="EMBL/GenBank/DDBJ databases">
        <title>A chromosome-level genome assembly of the Chinese tupelo Nyssa sinensis.</title>
        <authorList>
            <person name="Yang X."/>
            <person name="Kang M."/>
            <person name="Yang Y."/>
            <person name="Xiong H."/>
            <person name="Wang M."/>
            <person name="Zhang Z."/>
            <person name="Wang Z."/>
            <person name="Wu H."/>
            <person name="Ma T."/>
            <person name="Liu J."/>
            <person name="Xi Z."/>
        </authorList>
    </citation>
    <scope>NUCLEOTIDE SEQUENCE [LARGE SCALE GENOMIC DNA]</scope>
    <source>
        <strain evidence="2">J267</strain>
        <tissue evidence="2">Leaf</tissue>
    </source>
</reference>
<dbReference type="AlphaFoldDB" id="A0A5J5BI64"/>
<organism evidence="2 3">
    <name type="scientific">Nyssa sinensis</name>
    <dbReference type="NCBI Taxonomy" id="561372"/>
    <lineage>
        <taxon>Eukaryota</taxon>
        <taxon>Viridiplantae</taxon>
        <taxon>Streptophyta</taxon>
        <taxon>Embryophyta</taxon>
        <taxon>Tracheophyta</taxon>
        <taxon>Spermatophyta</taxon>
        <taxon>Magnoliopsida</taxon>
        <taxon>eudicotyledons</taxon>
        <taxon>Gunneridae</taxon>
        <taxon>Pentapetalae</taxon>
        <taxon>asterids</taxon>
        <taxon>Cornales</taxon>
        <taxon>Nyssaceae</taxon>
        <taxon>Nyssa</taxon>
    </lineage>
</organism>
<proteinExistence type="predicted"/>
<name>A0A5J5BI64_9ASTE</name>
<keyword evidence="1" id="KW-0472">Membrane</keyword>
<evidence type="ECO:0000313" key="2">
    <source>
        <dbReference type="EMBL" id="KAA8542863.1"/>
    </source>
</evidence>
<dbReference type="Proteomes" id="UP000325577">
    <property type="component" value="Linkage Group LG12"/>
</dbReference>
<evidence type="ECO:0000256" key="1">
    <source>
        <dbReference type="SAM" id="Phobius"/>
    </source>
</evidence>
<accession>A0A5J5BI64</accession>
<keyword evidence="1" id="KW-1133">Transmembrane helix</keyword>
<feature type="transmembrane region" description="Helical" evidence="1">
    <location>
        <begin position="21"/>
        <end position="40"/>
    </location>
</feature>
<protein>
    <submittedName>
        <fullName evidence="2">Uncharacterized protein</fullName>
    </submittedName>
</protein>
<gene>
    <name evidence="2" type="ORF">F0562_024015</name>
</gene>
<keyword evidence="3" id="KW-1185">Reference proteome</keyword>
<evidence type="ECO:0000313" key="3">
    <source>
        <dbReference type="Proteomes" id="UP000325577"/>
    </source>
</evidence>
<sequence length="68" mass="8206">MVKSQVTLNCFGKRLLMEDSFGMWLQWLSTFCYLIFVQLFEEIVDRSQLLGLLWLQMDYFNTFGSYFL</sequence>